<dbReference type="CDD" id="cd02968">
    <property type="entry name" value="SCO"/>
    <property type="match status" value="1"/>
</dbReference>
<evidence type="ECO:0000313" key="6">
    <source>
        <dbReference type="EMBL" id="MFC0591454.1"/>
    </source>
</evidence>
<sequence length="299" mass="32788">MVLKAVIRSARRAQRMLGPLAAAALLGAAGWAQAQDAVTSTVPRLDEAAALAAGQAVIGSTPSDFTFLDRQGKPVRLSQYRGKPLLVSFIYTGCFEICPATTRNLHEAVKGLDKLLSPNQFNVVSIGFNQPADSPVALRSFATQYGIKYPNWEFLSPHAKIVEPLTRAFGFSYLATPAGFDHVLGVTVLDADGKIATQVWGDKLTAQQLGEPLRQLLGRAPVTQRETLSGLLERVRILCTVYDPETGSYRFKYALVMELVGGAVFFLWMIGYGVAEWRRSRRARRQARSLAVRPQEALH</sequence>
<feature type="transmembrane region" description="Helical" evidence="3">
    <location>
        <begin position="253"/>
        <end position="275"/>
    </location>
</feature>
<evidence type="ECO:0000259" key="5">
    <source>
        <dbReference type="PROSITE" id="PS51352"/>
    </source>
</evidence>
<dbReference type="SUPFAM" id="SSF52833">
    <property type="entry name" value="Thioredoxin-like"/>
    <property type="match status" value="1"/>
</dbReference>
<keyword evidence="2" id="KW-0186">Copper</keyword>
<accession>A0ABV6PNP4</accession>
<dbReference type="Pfam" id="PF02630">
    <property type="entry name" value="SCO1-SenC"/>
    <property type="match status" value="1"/>
</dbReference>
<comment type="similarity">
    <text evidence="1">Belongs to the SCO1/2 family.</text>
</comment>
<comment type="caution">
    <text evidence="6">The sequence shown here is derived from an EMBL/GenBank/DDBJ whole genome shotgun (WGS) entry which is preliminary data.</text>
</comment>
<dbReference type="InterPro" id="IPR013766">
    <property type="entry name" value="Thioredoxin_domain"/>
</dbReference>
<dbReference type="Proteomes" id="UP001589834">
    <property type="component" value="Unassembled WGS sequence"/>
</dbReference>
<dbReference type="PROSITE" id="PS51352">
    <property type="entry name" value="THIOREDOXIN_2"/>
    <property type="match status" value="1"/>
</dbReference>
<evidence type="ECO:0000256" key="4">
    <source>
        <dbReference type="SAM" id="SignalP"/>
    </source>
</evidence>
<dbReference type="PANTHER" id="PTHR12151:SF25">
    <property type="entry name" value="LINALOOL DEHYDRATASE_ISOMERASE DOMAIN-CONTAINING PROTEIN"/>
    <property type="match status" value="1"/>
</dbReference>
<proteinExistence type="inferred from homology"/>
<evidence type="ECO:0000313" key="7">
    <source>
        <dbReference type="Proteomes" id="UP001589834"/>
    </source>
</evidence>
<dbReference type="InterPro" id="IPR036249">
    <property type="entry name" value="Thioredoxin-like_sf"/>
</dbReference>
<keyword evidence="3" id="KW-0812">Transmembrane</keyword>
<dbReference type="EMBL" id="JBHLTN010000006">
    <property type="protein sequence ID" value="MFC0591454.1"/>
    <property type="molecule type" value="Genomic_DNA"/>
</dbReference>
<evidence type="ECO:0000256" key="1">
    <source>
        <dbReference type="ARBA" id="ARBA00010996"/>
    </source>
</evidence>
<evidence type="ECO:0000256" key="2">
    <source>
        <dbReference type="ARBA" id="ARBA00023008"/>
    </source>
</evidence>
<keyword evidence="3" id="KW-0472">Membrane</keyword>
<keyword evidence="3" id="KW-1133">Transmembrane helix</keyword>
<reference evidence="6 7" key="1">
    <citation type="submission" date="2024-09" db="EMBL/GenBank/DDBJ databases">
        <authorList>
            <person name="Sun Q."/>
            <person name="Mori K."/>
        </authorList>
    </citation>
    <scope>NUCLEOTIDE SEQUENCE [LARGE SCALE GENOMIC DNA]</scope>
    <source>
        <strain evidence="6 7">NCAIM B.02336</strain>
    </source>
</reference>
<gene>
    <name evidence="6" type="ORF">ACFFGG_02690</name>
</gene>
<name>A0ABV6PNP4_9BURK</name>
<feature type="signal peptide" evidence="4">
    <location>
        <begin position="1"/>
        <end position="34"/>
    </location>
</feature>
<dbReference type="RefSeq" id="WP_293221774.1">
    <property type="nucleotide sequence ID" value="NZ_JBHLTN010000006.1"/>
</dbReference>
<organism evidence="6 7">
    <name type="scientific">Ottowia pentelensis</name>
    <dbReference type="NCBI Taxonomy" id="511108"/>
    <lineage>
        <taxon>Bacteria</taxon>
        <taxon>Pseudomonadati</taxon>
        <taxon>Pseudomonadota</taxon>
        <taxon>Betaproteobacteria</taxon>
        <taxon>Burkholderiales</taxon>
        <taxon>Comamonadaceae</taxon>
        <taxon>Ottowia</taxon>
    </lineage>
</organism>
<dbReference type="Gene3D" id="3.40.30.10">
    <property type="entry name" value="Glutaredoxin"/>
    <property type="match status" value="1"/>
</dbReference>
<protein>
    <submittedName>
        <fullName evidence="6">SCO family protein</fullName>
    </submittedName>
</protein>
<evidence type="ECO:0000256" key="3">
    <source>
        <dbReference type="SAM" id="Phobius"/>
    </source>
</evidence>
<dbReference type="PANTHER" id="PTHR12151">
    <property type="entry name" value="ELECTRON TRANSPORT PROTIN SCO1/SENC FAMILY MEMBER"/>
    <property type="match status" value="1"/>
</dbReference>
<keyword evidence="4" id="KW-0732">Signal</keyword>
<feature type="domain" description="Thioredoxin" evidence="5">
    <location>
        <begin position="56"/>
        <end position="218"/>
    </location>
</feature>
<dbReference type="InterPro" id="IPR003782">
    <property type="entry name" value="SCO1/SenC"/>
</dbReference>
<keyword evidence="7" id="KW-1185">Reference proteome</keyword>
<feature type="chain" id="PRO_5047145113" evidence="4">
    <location>
        <begin position="35"/>
        <end position="299"/>
    </location>
</feature>